<dbReference type="RefSeq" id="WP_344132823.1">
    <property type="nucleotide sequence ID" value="NZ_BAAARA010000010.1"/>
</dbReference>
<dbReference type="CDD" id="cd01109">
    <property type="entry name" value="HTH_YyaN"/>
    <property type="match status" value="1"/>
</dbReference>
<gene>
    <name evidence="3" type="ORF">GCM10009854_32520</name>
</gene>
<dbReference type="Pfam" id="PF13411">
    <property type="entry name" value="MerR_1"/>
    <property type="match status" value="1"/>
</dbReference>
<reference evidence="3 4" key="1">
    <citation type="journal article" date="2019" name="Int. J. Syst. Evol. Microbiol.">
        <title>The Global Catalogue of Microorganisms (GCM) 10K type strain sequencing project: providing services to taxonomists for standard genome sequencing and annotation.</title>
        <authorList>
            <consortium name="The Broad Institute Genomics Platform"/>
            <consortium name="The Broad Institute Genome Sequencing Center for Infectious Disease"/>
            <person name="Wu L."/>
            <person name="Ma J."/>
        </authorList>
    </citation>
    <scope>NUCLEOTIDE SEQUENCE [LARGE SCALE GENOMIC DNA]</scope>
    <source>
        <strain evidence="3 4">JCM 16221</strain>
    </source>
</reference>
<dbReference type="InterPro" id="IPR000551">
    <property type="entry name" value="MerR-type_HTH_dom"/>
</dbReference>
<evidence type="ECO:0000256" key="1">
    <source>
        <dbReference type="ARBA" id="ARBA00023125"/>
    </source>
</evidence>
<name>A0ABN3GIB8_9PSEU</name>
<dbReference type="PANTHER" id="PTHR30204:SF98">
    <property type="entry name" value="HTH-TYPE TRANSCRIPTIONAL REGULATOR ADHR"/>
    <property type="match status" value="1"/>
</dbReference>
<dbReference type="SUPFAM" id="SSF46955">
    <property type="entry name" value="Putative DNA-binding domain"/>
    <property type="match status" value="1"/>
</dbReference>
<evidence type="ECO:0000313" key="4">
    <source>
        <dbReference type="Proteomes" id="UP001501218"/>
    </source>
</evidence>
<keyword evidence="4" id="KW-1185">Reference proteome</keyword>
<feature type="domain" description="HTH merR-type" evidence="2">
    <location>
        <begin position="10"/>
        <end position="80"/>
    </location>
</feature>
<evidence type="ECO:0000259" key="2">
    <source>
        <dbReference type="PROSITE" id="PS50937"/>
    </source>
</evidence>
<dbReference type="Proteomes" id="UP001501218">
    <property type="component" value="Unassembled WGS sequence"/>
</dbReference>
<accession>A0ABN3GIB8</accession>
<dbReference type="PROSITE" id="PS50937">
    <property type="entry name" value="HTH_MERR_2"/>
    <property type="match status" value="1"/>
</dbReference>
<sequence>MTSAQSPDEELSIGDVAARTGLSVHALRFYEQQDLLLAPVRRTAGGRRVYHREDVDWLHICTRLRTSGMPLADLRAFAALVRQGPGNEDQRLALLRKHRQQVQAQLHELQGCLELISWKVGVYEQHLARGTTRGVWDPTTATDEQPPG</sequence>
<dbReference type="EMBL" id="BAAARA010000010">
    <property type="protein sequence ID" value="GAA2352101.1"/>
    <property type="molecule type" value="Genomic_DNA"/>
</dbReference>
<keyword evidence="1" id="KW-0238">DNA-binding</keyword>
<dbReference type="SMART" id="SM00422">
    <property type="entry name" value="HTH_MERR"/>
    <property type="match status" value="1"/>
</dbReference>
<dbReference type="InterPro" id="IPR009061">
    <property type="entry name" value="DNA-bd_dom_put_sf"/>
</dbReference>
<comment type="caution">
    <text evidence="3">The sequence shown here is derived from an EMBL/GenBank/DDBJ whole genome shotgun (WGS) entry which is preliminary data.</text>
</comment>
<dbReference type="InterPro" id="IPR047057">
    <property type="entry name" value="MerR_fam"/>
</dbReference>
<protein>
    <submittedName>
        <fullName evidence="3">MerR family transcriptional regulator</fullName>
    </submittedName>
</protein>
<proteinExistence type="predicted"/>
<evidence type="ECO:0000313" key="3">
    <source>
        <dbReference type="EMBL" id="GAA2352101.1"/>
    </source>
</evidence>
<organism evidence="3 4">
    <name type="scientific">Saccharopolyspora halophila</name>
    <dbReference type="NCBI Taxonomy" id="405551"/>
    <lineage>
        <taxon>Bacteria</taxon>
        <taxon>Bacillati</taxon>
        <taxon>Actinomycetota</taxon>
        <taxon>Actinomycetes</taxon>
        <taxon>Pseudonocardiales</taxon>
        <taxon>Pseudonocardiaceae</taxon>
        <taxon>Saccharopolyspora</taxon>
    </lineage>
</organism>
<dbReference type="PANTHER" id="PTHR30204">
    <property type="entry name" value="REDOX-CYCLING DRUG-SENSING TRANSCRIPTIONAL ACTIVATOR SOXR"/>
    <property type="match status" value="1"/>
</dbReference>
<dbReference type="PROSITE" id="PS00552">
    <property type="entry name" value="HTH_MERR_1"/>
    <property type="match status" value="1"/>
</dbReference>
<dbReference type="Gene3D" id="1.10.1660.10">
    <property type="match status" value="1"/>
</dbReference>